<dbReference type="EMBL" id="BSYI01000001">
    <property type="protein sequence ID" value="GMG80826.1"/>
    <property type="molecule type" value="Genomic_DNA"/>
</dbReference>
<dbReference type="PANTHER" id="PTHR36837">
    <property type="entry name" value="POLY(3-HYDROXYALKANOATE) POLYMERASE SUBUNIT PHAC"/>
    <property type="match status" value="1"/>
</dbReference>
<dbReference type="InterPro" id="IPR029058">
    <property type="entry name" value="AB_hydrolase_fold"/>
</dbReference>
<keyword evidence="8" id="KW-1185">Reference proteome</keyword>
<comment type="subcellular location">
    <subcellularLocation>
        <location evidence="1">Cytoplasm</location>
    </subcellularLocation>
</comment>
<reference evidence="7 8" key="1">
    <citation type="submission" date="2023-04" db="EMBL/GenBank/DDBJ databases">
        <title>Marinoamorphus aggregata gen. nov., sp. Nov., isolate from tissue of brittle star Ophioplocus japonicus.</title>
        <authorList>
            <person name="Kawano K."/>
            <person name="Sawayama S."/>
            <person name="Nakagawa S."/>
        </authorList>
    </citation>
    <scope>NUCLEOTIDE SEQUENCE [LARGE SCALE GENOMIC DNA]</scope>
    <source>
        <strain evidence="7 8">NKW23</strain>
    </source>
</reference>
<feature type="region of interest" description="Disordered" evidence="5">
    <location>
        <begin position="572"/>
        <end position="604"/>
    </location>
</feature>
<evidence type="ECO:0000256" key="1">
    <source>
        <dbReference type="ARBA" id="ARBA00004496"/>
    </source>
</evidence>
<dbReference type="PANTHER" id="PTHR36837:SF5">
    <property type="entry name" value="POLY-3-HYDROXYBUTYRATE SYNTHASE"/>
    <property type="match status" value="1"/>
</dbReference>
<keyword evidence="3" id="KW-0808">Transferase</keyword>
<evidence type="ECO:0000313" key="7">
    <source>
        <dbReference type="EMBL" id="GMG80826.1"/>
    </source>
</evidence>
<gene>
    <name evidence="7" type="primary">phaC</name>
    <name evidence="7" type="ORF">LNKW23_00380</name>
</gene>
<evidence type="ECO:0000313" key="8">
    <source>
        <dbReference type="Proteomes" id="UP001239909"/>
    </source>
</evidence>
<dbReference type="InterPro" id="IPR051321">
    <property type="entry name" value="PHA/PHB_synthase"/>
</dbReference>
<dbReference type="Pfam" id="PF07167">
    <property type="entry name" value="PhaC_N"/>
    <property type="match status" value="1"/>
</dbReference>
<feature type="domain" description="Poly-beta-hydroxybutyrate polymerase N-terminal" evidence="6">
    <location>
        <begin position="111"/>
        <end position="282"/>
    </location>
</feature>
<name>A0ABQ6LK93_9RHOB</name>
<accession>A0ABQ6LK93</accession>
<evidence type="ECO:0000256" key="3">
    <source>
        <dbReference type="ARBA" id="ARBA00022679"/>
    </source>
</evidence>
<evidence type="ECO:0000259" key="6">
    <source>
        <dbReference type="Pfam" id="PF07167"/>
    </source>
</evidence>
<dbReference type="NCBIfam" id="TIGR01838">
    <property type="entry name" value="PHA_synth_I"/>
    <property type="match status" value="1"/>
</dbReference>
<dbReference type="Gene3D" id="3.40.50.1820">
    <property type="entry name" value="alpha/beta hydrolase"/>
    <property type="match status" value="1"/>
</dbReference>
<dbReference type="SUPFAM" id="SSF53474">
    <property type="entry name" value="alpha/beta-Hydrolases"/>
    <property type="match status" value="1"/>
</dbReference>
<dbReference type="Proteomes" id="UP001239909">
    <property type="component" value="Unassembled WGS sequence"/>
</dbReference>
<dbReference type="InterPro" id="IPR010941">
    <property type="entry name" value="PhaC_N"/>
</dbReference>
<proteinExistence type="predicted"/>
<dbReference type="RefSeq" id="WP_285669454.1">
    <property type="nucleotide sequence ID" value="NZ_BSYI01000001.1"/>
</dbReference>
<evidence type="ECO:0000256" key="4">
    <source>
        <dbReference type="ARBA" id="ARBA00023315"/>
    </source>
</evidence>
<protein>
    <submittedName>
        <fullName evidence="7">Class I poly(R)-hydroxyalkanoic acid synthase</fullName>
    </submittedName>
</protein>
<evidence type="ECO:0000256" key="2">
    <source>
        <dbReference type="ARBA" id="ARBA00022490"/>
    </source>
</evidence>
<sequence>MADEPATKPTDPAADLPVLSDRIGRIVERSSKVWAEALDKQIDDIGHLKPDPLNTVPSMARWAYDFWDHPDRMATAMGQLWAAQADLWTRTMQRAWTGEAASPLIQPERGDKRFKDKLWDESPFYDYLKQSYLLTADWLKGRLAEAEGLTPQDRKKLELITRNFIEATSPSNSPVINPEVLRTTIDEKGENLIRGLEHLVRDLERGKGQLLIQQTDMSAFKVGENMATTPGAVVFENELLQLIQYAPATEQVHKTPLLFCPPWINKFYILDLNEKKSMIRWLVEQGHTVFVISWVNPGPAQKDETWESYMTKGVLTALAKVLEETGEPQANIVGYCIGGTMVGSTLAYMAANGDDRVKSATFFTAQLDFTDAGELQAFVDDEVLDTIEQAVDEKGYLAAENMFAAFNSLRSTDLIWGFVINNYLLGKENFPFDLLYWNSDSTAMPGRVHMYYLDTFYNRNLLAKGEMEIAGQRLDLSRVKLPCFHVGTVEDHIAPAPSTYRAAKMLGSRSQTYILAGSGHIAGVVNPPASGKYQYWTKRGLKGTTLEEWREGTTETKGSWWPHWDKWLAAKSDGKVPGRSPGTVLGQIEPAPGRYVKQRFDDES</sequence>
<keyword evidence="2" id="KW-0963">Cytoplasm</keyword>
<evidence type="ECO:0000256" key="5">
    <source>
        <dbReference type="SAM" id="MobiDB-lite"/>
    </source>
</evidence>
<comment type="caution">
    <text evidence="7">The sequence shown here is derived from an EMBL/GenBank/DDBJ whole genome shotgun (WGS) entry which is preliminary data.</text>
</comment>
<dbReference type="InterPro" id="IPR010963">
    <property type="entry name" value="PHA_synth_I"/>
</dbReference>
<keyword evidence="4" id="KW-0012">Acyltransferase</keyword>
<organism evidence="7 8">
    <name type="scientific">Paralimibaculum aggregatum</name>
    <dbReference type="NCBI Taxonomy" id="3036245"/>
    <lineage>
        <taxon>Bacteria</taxon>
        <taxon>Pseudomonadati</taxon>
        <taxon>Pseudomonadota</taxon>
        <taxon>Alphaproteobacteria</taxon>
        <taxon>Rhodobacterales</taxon>
        <taxon>Paracoccaceae</taxon>
        <taxon>Paralimibaculum</taxon>
    </lineage>
</organism>